<feature type="compositionally biased region" description="Low complexity" evidence="6">
    <location>
        <begin position="702"/>
        <end position="711"/>
    </location>
</feature>
<feature type="region of interest" description="Disordered" evidence="6">
    <location>
        <begin position="1"/>
        <end position="42"/>
    </location>
</feature>
<feature type="compositionally biased region" description="Polar residues" evidence="6">
    <location>
        <begin position="26"/>
        <end position="42"/>
    </location>
</feature>
<dbReference type="SMART" id="SM00066">
    <property type="entry name" value="GAL4"/>
    <property type="match status" value="1"/>
</dbReference>
<dbReference type="InterPro" id="IPR007219">
    <property type="entry name" value="XnlR_reg_dom"/>
</dbReference>
<evidence type="ECO:0000256" key="3">
    <source>
        <dbReference type="ARBA" id="ARBA00023015"/>
    </source>
</evidence>
<evidence type="ECO:0000313" key="9">
    <source>
        <dbReference type="Proteomes" id="UP001562354"/>
    </source>
</evidence>
<evidence type="ECO:0000256" key="6">
    <source>
        <dbReference type="SAM" id="MobiDB-lite"/>
    </source>
</evidence>
<dbReference type="SMART" id="SM00906">
    <property type="entry name" value="Fungal_trans"/>
    <property type="match status" value="1"/>
</dbReference>
<organism evidence="8 9">
    <name type="scientific">Neodothiora populina</name>
    <dbReference type="NCBI Taxonomy" id="2781224"/>
    <lineage>
        <taxon>Eukaryota</taxon>
        <taxon>Fungi</taxon>
        <taxon>Dikarya</taxon>
        <taxon>Ascomycota</taxon>
        <taxon>Pezizomycotina</taxon>
        <taxon>Dothideomycetes</taxon>
        <taxon>Dothideomycetidae</taxon>
        <taxon>Dothideales</taxon>
        <taxon>Dothioraceae</taxon>
        <taxon>Neodothiora</taxon>
    </lineage>
</organism>
<feature type="compositionally biased region" description="Low complexity" evidence="6">
    <location>
        <begin position="1"/>
        <end position="22"/>
    </location>
</feature>
<comment type="subcellular location">
    <subcellularLocation>
        <location evidence="1">Nucleus</location>
    </subcellularLocation>
</comment>
<dbReference type="Proteomes" id="UP001562354">
    <property type="component" value="Unassembled WGS sequence"/>
</dbReference>
<dbReference type="Pfam" id="PF00172">
    <property type="entry name" value="Zn_clus"/>
    <property type="match status" value="1"/>
</dbReference>
<dbReference type="Pfam" id="PF04082">
    <property type="entry name" value="Fungal_trans"/>
    <property type="match status" value="1"/>
</dbReference>
<evidence type="ECO:0000259" key="7">
    <source>
        <dbReference type="PROSITE" id="PS50048"/>
    </source>
</evidence>
<keyword evidence="3" id="KW-0805">Transcription regulation</keyword>
<keyword evidence="5" id="KW-0539">Nucleus</keyword>
<dbReference type="PROSITE" id="PS50048">
    <property type="entry name" value="ZN2_CY6_FUNGAL_2"/>
    <property type="match status" value="1"/>
</dbReference>
<feature type="compositionally biased region" description="Low complexity" evidence="6">
    <location>
        <begin position="873"/>
        <end position="885"/>
    </location>
</feature>
<name>A0ABR3PM20_9PEZI</name>
<dbReference type="InterPro" id="IPR036864">
    <property type="entry name" value="Zn2-C6_fun-type_DNA-bd_sf"/>
</dbReference>
<dbReference type="PANTHER" id="PTHR47338:SF10">
    <property type="entry name" value="TRANSCRIPTION FACTOR DOMAIN-CONTAINING PROTEIN-RELATED"/>
    <property type="match status" value="1"/>
</dbReference>
<feature type="compositionally biased region" description="Polar residues" evidence="6">
    <location>
        <begin position="738"/>
        <end position="748"/>
    </location>
</feature>
<evidence type="ECO:0000256" key="1">
    <source>
        <dbReference type="ARBA" id="ARBA00004123"/>
    </source>
</evidence>
<proteinExistence type="predicted"/>
<evidence type="ECO:0000256" key="2">
    <source>
        <dbReference type="ARBA" id="ARBA00022723"/>
    </source>
</evidence>
<dbReference type="EMBL" id="JBFMKM010000004">
    <property type="protein sequence ID" value="KAL1306801.1"/>
    <property type="molecule type" value="Genomic_DNA"/>
</dbReference>
<keyword evidence="4" id="KW-0804">Transcription</keyword>
<dbReference type="Gene3D" id="4.10.240.10">
    <property type="entry name" value="Zn(2)-C6 fungal-type DNA-binding domain"/>
    <property type="match status" value="1"/>
</dbReference>
<accession>A0ABR3PM20</accession>
<dbReference type="InterPro" id="IPR001138">
    <property type="entry name" value="Zn2Cys6_DnaBD"/>
</dbReference>
<dbReference type="PROSITE" id="PS00463">
    <property type="entry name" value="ZN2_CY6_FUNGAL_1"/>
    <property type="match status" value="1"/>
</dbReference>
<feature type="domain" description="Zn(2)-C6 fungal-type" evidence="7">
    <location>
        <begin position="49"/>
        <end position="79"/>
    </location>
</feature>
<dbReference type="RefSeq" id="XP_069203073.1">
    <property type="nucleotide sequence ID" value="XM_069345244.1"/>
</dbReference>
<dbReference type="SUPFAM" id="SSF57701">
    <property type="entry name" value="Zn2/Cys6 DNA-binding domain"/>
    <property type="match status" value="1"/>
</dbReference>
<feature type="compositionally biased region" description="Low complexity" evidence="6">
    <location>
        <begin position="757"/>
        <end position="778"/>
    </location>
</feature>
<feature type="compositionally biased region" description="Polar residues" evidence="6">
    <location>
        <begin position="712"/>
        <end position="727"/>
    </location>
</feature>
<keyword evidence="2" id="KW-0479">Metal-binding</keyword>
<feature type="region of interest" description="Disordered" evidence="6">
    <location>
        <begin position="862"/>
        <end position="889"/>
    </location>
</feature>
<feature type="region of interest" description="Disordered" evidence="6">
    <location>
        <begin position="921"/>
        <end position="959"/>
    </location>
</feature>
<evidence type="ECO:0000256" key="4">
    <source>
        <dbReference type="ARBA" id="ARBA00023163"/>
    </source>
</evidence>
<dbReference type="PANTHER" id="PTHR47338">
    <property type="entry name" value="ZN(II)2CYS6 TRANSCRIPTION FACTOR (EUROFUNG)-RELATED"/>
    <property type="match status" value="1"/>
</dbReference>
<feature type="region of interest" description="Disordered" evidence="6">
    <location>
        <begin position="702"/>
        <end position="792"/>
    </location>
</feature>
<dbReference type="InterPro" id="IPR050815">
    <property type="entry name" value="TF_fung"/>
</dbReference>
<dbReference type="GeneID" id="95979158"/>
<comment type="caution">
    <text evidence="8">The sequence shown here is derived from an EMBL/GenBank/DDBJ whole genome shotgun (WGS) entry which is preliminary data.</text>
</comment>
<reference evidence="8 9" key="1">
    <citation type="submission" date="2024-07" db="EMBL/GenBank/DDBJ databases">
        <title>Draft sequence of the Neodothiora populina.</title>
        <authorList>
            <person name="Drown D.D."/>
            <person name="Schuette U.S."/>
            <person name="Buechlein A.B."/>
            <person name="Rusch D.R."/>
            <person name="Winton L.W."/>
            <person name="Adams G.A."/>
        </authorList>
    </citation>
    <scope>NUCLEOTIDE SEQUENCE [LARGE SCALE GENOMIC DNA]</scope>
    <source>
        <strain evidence="8 9">CPC 39397</strain>
    </source>
</reference>
<evidence type="ECO:0000313" key="8">
    <source>
        <dbReference type="EMBL" id="KAL1306801.1"/>
    </source>
</evidence>
<gene>
    <name evidence="8" type="ORF">AAFC00_005459</name>
</gene>
<sequence length="959" mass="105205">MAARTGSNDSGHSHSDSQSPGDNYFNDLSRQPTNTIAPNEQQPKSKRMACVLCRKRKLKCDGAKPACATCARLSHECVYDEIRKKSGPKRGYVKALEARLAQVETMLKTQDTVPLERNEPASASASTSLNTSVQVQGDYFGDASEMDIGIADDSLQWTPGLTDLMTDPANNLSSIMTNLQDKPATSTSYQETWGSMIGLDVEEPLPLPECVEELSHLYFQKVHPTMPVIHRPRFLMAMANSLSTLRPPVTLQYILWALAGSVSDRYATVHRHYYDRARYYFERDEMRGQGEGIVDIAHVQALLLISSYEFKYLMFPRAWSSTGRAARLALMLGLHRVDGAALDVKQCLPPAKDWIETEERRRTYWCCFQEDRAASMGTGWPMAFEEADVMTHLPSSDHAYETGNKETSISLEEALRPGGAAKLSPLGGVSVLCCLFGRNLLHLHRSGPNNDDDSPNGAFWARHRALDDIILHISLAAPDALRLPIGLNNPNVVYMNMCLHTATICLHQAAIFKAEKHRALLKISAESKMRCITAAIEIANIMRLTSHQDMSGMNPFTCFCLYVASRVFVQYIKSRPRDGNIRSSLFLLLSAMHATKKRNPLAESFLVQLDVDLEMAGLHDMRDLSSTVANNSVTPRGGCMTEWVMPNGDHNLAVFGNNGVAMHSSTSMNEANIEQQQQQQQQRDAQPTVHFTTRKLDTRNPTATATDATTTFYTSGSMPVRNKSPSMDRSPHAISIETDMNGSGASNGPTPPSLRADSSSGRVSSISSISPPSLTIDDPFQHNKSQKKGSFNTGILAGVPDFDQNMTYSDSELFDFSTGTSPGSGTTADNYNSARQGPSGRVDGNMIYGVDVFAGRKYEFRPPESRLDDSISPTATATGPKTTLAGTGGGGAALNVSDLSSMTDAEFQSIMNGIAGWEAEIATANSAPQQRQHQQFQQDQQDQRQQGQQQQQGYGVTGF</sequence>
<feature type="compositionally biased region" description="Low complexity" evidence="6">
    <location>
        <begin position="929"/>
        <end position="953"/>
    </location>
</feature>
<keyword evidence="9" id="KW-1185">Reference proteome</keyword>
<dbReference type="CDD" id="cd00067">
    <property type="entry name" value="GAL4"/>
    <property type="match status" value="1"/>
</dbReference>
<feature type="region of interest" description="Disordered" evidence="6">
    <location>
        <begin position="668"/>
        <end position="688"/>
    </location>
</feature>
<protein>
    <recommendedName>
        <fullName evidence="7">Zn(2)-C6 fungal-type domain-containing protein</fullName>
    </recommendedName>
</protein>
<dbReference type="CDD" id="cd12148">
    <property type="entry name" value="fungal_TF_MHR"/>
    <property type="match status" value="1"/>
</dbReference>
<evidence type="ECO:0000256" key="5">
    <source>
        <dbReference type="ARBA" id="ARBA00023242"/>
    </source>
</evidence>